<accession>A0ABW6CI81</accession>
<feature type="chain" id="PRO_5045065302" evidence="10">
    <location>
        <begin position="31"/>
        <end position="984"/>
    </location>
</feature>
<evidence type="ECO:0000256" key="3">
    <source>
        <dbReference type="ARBA" id="ARBA00022452"/>
    </source>
</evidence>
<organism evidence="13 14">
    <name type="scientific">Phenylobacterium ferrooxidans</name>
    <dbReference type="NCBI Taxonomy" id="2982689"/>
    <lineage>
        <taxon>Bacteria</taxon>
        <taxon>Pseudomonadati</taxon>
        <taxon>Pseudomonadota</taxon>
        <taxon>Alphaproteobacteria</taxon>
        <taxon>Caulobacterales</taxon>
        <taxon>Caulobacteraceae</taxon>
        <taxon>Phenylobacterium</taxon>
    </lineage>
</organism>
<keyword evidence="6 8" id="KW-0472">Membrane</keyword>
<evidence type="ECO:0000256" key="5">
    <source>
        <dbReference type="ARBA" id="ARBA00023077"/>
    </source>
</evidence>
<dbReference type="Pfam" id="PF07715">
    <property type="entry name" value="Plug"/>
    <property type="match status" value="1"/>
</dbReference>
<comment type="caution">
    <text evidence="13">The sequence shown here is derived from an EMBL/GenBank/DDBJ whole genome shotgun (WGS) entry which is preliminary data.</text>
</comment>
<dbReference type="InterPro" id="IPR000531">
    <property type="entry name" value="Beta-barrel_TonB"/>
</dbReference>
<feature type="signal peptide" evidence="10">
    <location>
        <begin position="1"/>
        <end position="30"/>
    </location>
</feature>
<sequence length="984" mass="105248">MIRPLKSAFRATLLGSVAAASFAAPQFAFAQSGNQVVDVEEIVVTGSRIRRDTFNAPVPLSVITGEQIRQSGNVSLAETLLDIPTINAATNAQNSGGTLFLAGQARADIRGLGPSRTLVLMDGRRIVFSDASSPAVDLNLIPSLMVDRIETVAGGASAVYGSEAISGVVNILMKKSFEGIEFDAQGGTSQEGDGQEFRLAGLYGGKFMDDRLNILIGGEISRQEPVMQVDRDWAYPGIRRNTLANPQTIIPVSKSITSPYASFQLIGGALGTARSVTLDVRNPSQVTRSSAACSTATVQPTCQDDALFYSQIYNSLQAKTSRGIIRSYADYQLTDNIKAFADLSYAAVDGYSLSQPAFSSTVGGGTMPVTLKGDNAYLNGAGATAAALRAEWLAAGKTFTQGSTAQVGKFWREFGGRDVKSERTTLRLVGGMEGKFAAFDRDFNWDWYAQYGKTTGKTTSYAQPNLARVQGATDAILVGGAIVCRDVTLRAAGCVPWDLVNGASQEAISYAAAQSVTDQEVKQTVVAANITTNLFELPAGPVGFAMGGEYRKEESLFVQDALGASGALFINPIGTRAGEYDTREGYAELRVPILKDVFLARDLSIEVAGRAADYSTIGKTDQYRIAAEWAPVKDVRFRASQGTAVRAPNIVELFSPQSRNFTATAIDPCDKDAYAVATAAQKAARNVTCAAAISGYNPATFVSNFGTGRSSLPLLQGGNPNLGPETANTYQVGVVIEPRFIPNLSVSLDFFKYNIADQVGSVPLATLLGALCYDSTTPYAGNNFCAQIRRDPTGTGGGGVPGGVIEVTSVNENVAKVKVEGYDASVQYAFRTADVLDKDYGSFSFRVDATWMYRWALQGLPGQAFTQLANTITNATPEWKAQGTVQWTYEDIGITWSTHYIGSMASTTSFTPAGLSPYYTGDYYSHDLRARYAFNDKIDLRAGVQNITNEAPPYLPETFTGTGVGSSTFDNRGRYFFVGATFRY</sequence>
<dbReference type="InterPro" id="IPR039426">
    <property type="entry name" value="TonB-dep_rcpt-like"/>
</dbReference>
<dbReference type="RefSeq" id="WP_377367210.1">
    <property type="nucleotide sequence ID" value="NZ_JAOTJD010000002.1"/>
</dbReference>
<keyword evidence="7 8" id="KW-0998">Cell outer membrane</keyword>
<evidence type="ECO:0000256" key="6">
    <source>
        <dbReference type="ARBA" id="ARBA00023136"/>
    </source>
</evidence>
<proteinExistence type="inferred from homology"/>
<evidence type="ECO:0000259" key="11">
    <source>
        <dbReference type="Pfam" id="PF00593"/>
    </source>
</evidence>
<dbReference type="Pfam" id="PF00593">
    <property type="entry name" value="TonB_dep_Rec_b-barrel"/>
    <property type="match status" value="1"/>
</dbReference>
<dbReference type="InterPro" id="IPR036942">
    <property type="entry name" value="Beta-barrel_TonB_sf"/>
</dbReference>
<keyword evidence="14" id="KW-1185">Reference proteome</keyword>
<dbReference type="Gene3D" id="2.170.130.10">
    <property type="entry name" value="TonB-dependent receptor, plug domain"/>
    <property type="match status" value="1"/>
</dbReference>
<evidence type="ECO:0000256" key="4">
    <source>
        <dbReference type="ARBA" id="ARBA00022692"/>
    </source>
</evidence>
<dbReference type="PROSITE" id="PS52016">
    <property type="entry name" value="TONB_DEPENDENT_REC_3"/>
    <property type="match status" value="1"/>
</dbReference>
<evidence type="ECO:0000256" key="10">
    <source>
        <dbReference type="SAM" id="SignalP"/>
    </source>
</evidence>
<reference evidence="13 14" key="1">
    <citation type="submission" date="2022-09" db="EMBL/GenBank/DDBJ databases">
        <title>New species of Phenylobacterium.</title>
        <authorList>
            <person name="Mieszkin S."/>
        </authorList>
    </citation>
    <scope>NUCLEOTIDE SEQUENCE [LARGE SCALE GENOMIC DNA]</scope>
    <source>
        <strain evidence="13 14">HK31-G</strain>
    </source>
</reference>
<feature type="domain" description="TonB-dependent receptor plug" evidence="12">
    <location>
        <begin position="55"/>
        <end position="168"/>
    </location>
</feature>
<gene>
    <name evidence="13" type="ORF">OCL97_02245</name>
</gene>
<dbReference type="EMBL" id="JAOTJD010000002">
    <property type="protein sequence ID" value="MFD3262780.1"/>
    <property type="molecule type" value="Genomic_DNA"/>
</dbReference>
<dbReference type="PANTHER" id="PTHR47234">
    <property type="match status" value="1"/>
</dbReference>
<name>A0ABW6CI81_9CAUL</name>
<dbReference type="PANTHER" id="PTHR47234:SF2">
    <property type="entry name" value="TONB-DEPENDENT RECEPTOR"/>
    <property type="match status" value="1"/>
</dbReference>
<keyword evidence="3 8" id="KW-1134">Transmembrane beta strand</keyword>
<keyword evidence="2 8" id="KW-0813">Transport</keyword>
<keyword evidence="4 8" id="KW-0812">Transmembrane</keyword>
<keyword evidence="10" id="KW-0732">Signal</keyword>
<dbReference type="Proteomes" id="UP001598130">
    <property type="component" value="Unassembled WGS sequence"/>
</dbReference>
<protein>
    <submittedName>
        <fullName evidence="13">TonB-dependent receptor</fullName>
    </submittedName>
</protein>
<keyword evidence="5 9" id="KW-0798">TonB box</keyword>
<evidence type="ECO:0000256" key="2">
    <source>
        <dbReference type="ARBA" id="ARBA00022448"/>
    </source>
</evidence>
<evidence type="ECO:0000256" key="1">
    <source>
        <dbReference type="ARBA" id="ARBA00004571"/>
    </source>
</evidence>
<comment type="subcellular location">
    <subcellularLocation>
        <location evidence="1 8">Cell outer membrane</location>
        <topology evidence="1 8">Multi-pass membrane protein</topology>
    </subcellularLocation>
</comment>
<comment type="similarity">
    <text evidence="8 9">Belongs to the TonB-dependent receptor family.</text>
</comment>
<evidence type="ECO:0000313" key="13">
    <source>
        <dbReference type="EMBL" id="MFD3262780.1"/>
    </source>
</evidence>
<evidence type="ECO:0000313" key="14">
    <source>
        <dbReference type="Proteomes" id="UP001598130"/>
    </source>
</evidence>
<keyword evidence="13" id="KW-0675">Receptor</keyword>
<dbReference type="InterPro" id="IPR012910">
    <property type="entry name" value="Plug_dom"/>
</dbReference>
<evidence type="ECO:0000256" key="7">
    <source>
        <dbReference type="ARBA" id="ARBA00023237"/>
    </source>
</evidence>
<dbReference type="Gene3D" id="2.40.170.20">
    <property type="entry name" value="TonB-dependent receptor, beta-barrel domain"/>
    <property type="match status" value="1"/>
</dbReference>
<dbReference type="SUPFAM" id="SSF56935">
    <property type="entry name" value="Porins"/>
    <property type="match status" value="1"/>
</dbReference>
<evidence type="ECO:0000256" key="9">
    <source>
        <dbReference type="RuleBase" id="RU003357"/>
    </source>
</evidence>
<evidence type="ECO:0000259" key="12">
    <source>
        <dbReference type="Pfam" id="PF07715"/>
    </source>
</evidence>
<evidence type="ECO:0000256" key="8">
    <source>
        <dbReference type="PROSITE-ProRule" id="PRU01360"/>
    </source>
</evidence>
<feature type="domain" description="TonB-dependent receptor-like beta-barrel" evidence="11">
    <location>
        <begin position="418"/>
        <end position="947"/>
    </location>
</feature>
<dbReference type="InterPro" id="IPR037066">
    <property type="entry name" value="Plug_dom_sf"/>
</dbReference>